<evidence type="ECO:0000313" key="3">
    <source>
        <dbReference type="Proteomes" id="UP000242958"/>
    </source>
</evidence>
<evidence type="ECO:0000259" key="1">
    <source>
        <dbReference type="PROSITE" id="PS50164"/>
    </source>
</evidence>
<reference evidence="2 3" key="1">
    <citation type="submission" date="2017-05" db="EMBL/GenBank/DDBJ databases">
        <authorList>
            <person name="Song R."/>
            <person name="Chenine A.L."/>
            <person name="Ruprecht R.M."/>
        </authorList>
    </citation>
    <scope>NUCLEOTIDE SEQUENCE [LARGE SCALE GENOMIC DNA]</scope>
    <source>
        <strain evidence="2 3">KA00229</strain>
    </source>
</reference>
<gene>
    <name evidence="2" type="ORF">CAL30_01490</name>
</gene>
<dbReference type="EMBL" id="NFMF01000002">
    <property type="protein sequence ID" value="PNH22288.1"/>
    <property type="molecule type" value="Genomic_DNA"/>
</dbReference>
<dbReference type="Pfam" id="PF14267">
    <property type="entry name" value="DUF4357"/>
    <property type="match status" value="1"/>
</dbReference>
<feature type="domain" description="GIY-YIG" evidence="1">
    <location>
        <begin position="50"/>
        <end position="136"/>
    </location>
</feature>
<dbReference type="InterPro" id="IPR025579">
    <property type="entry name" value="DUF4357"/>
</dbReference>
<accession>A0A2J8BC02</accession>
<organism evidence="2 3">
    <name type="scientific">Megasphaera hutchinsoni</name>
    <dbReference type="NCBI Taxonomy" id="1588748"/>
    <lineage>
        <taxon>Bacteria</taxon>
        <taxon>Bacillati</taxon>
        <taxon>Bacillota</taxon>
        <taxon>Negativicutes</taxon>
        <taxon>Veillonellales</taxon>
        <taxon>Veillonellaceae</taxon>
        <taxon>Megasphaera</taxon>
    </lineage>
</organism>
<dbReference type="RefSeq" id="WP_102889075.1">
    <property type="nucleotide sequence ID" value="NZ_NFMF01000002.1"/>
</dbReference>
<dbReference type="PROSITE" id="PS50164">
    <property type="entry name" value="GIY_YIG"/>
    <property type="match status" value="1"/>
</dbReference>
<name>A0A2J8BC02_9FIRM</name>
<dbReference type="CDD" id="cd10447">
    <property type="entry name" value="GIY-YIG_unchar_2"/>
    <property type="match status" value="1"/>
</dbReference>
<sequence>MSTRGKNIQLFLMDGEAGGRIKCTLANWTGVAYKIPRTELDKCKERDDLKQSGVYFLFGTSDETGKGVVYIGQAGARKNGEGILNRLQEHKRNPEKDYWTEAIVFTTSNNSFGPTEISYLENRFCNLALEANRYEVKNGNDPTPGNITEEKESEMEEFIDYAKVIMGTLGHKLFEPISKTVSQAAKGTSAILKDHSNLHLERTIKRIGKVEADGSQTSEGFVVFKGSHISLADDNTIPVVIKERRKNALIDEQGVLQEDMLFTSPSYAAMFVIGKSANGLTSWKTADGKTLKSLESGNDTEQTDET</sequence>
<comment type="caution">
    <text evidence="2">The sequence shown here is derived from an EMBL/GenBank/DDBJ whole genome shotgun (WGS) entry which is preliminary data.</text>
</comment>
<dbReference type="InterPro" id="IPR000305">
    <property type="entry name" value="GIY-YIG_endonuc"/>
</dbReference>
<dbReference type="Proteomes" id="UP000242958">
    <property type="component" value="Unassembled WGS sequence"/>
</dbReference>
<proteinExistence type="predicted"/>
<dbReference type="AlphaFoldDB" id="A0A2J8BC02"/>
<protein>
    <submittedName>
        <fullName evidence="2">Methionine sulfoxide reductase</fullName>
    </submittedName>
</protein>
<evidence type="ECO:0000313" key="2">
    <source>
        <dbReference type="EMBL" id="PNH22288.1"/>
    </source>
</evidence>